<evidence type="ECO:0000259" key="5">
    <source>
        <dbReference type="Pfam" id="PF02350"/>
    </source>
</evidence>
<keyword evidence="7" id="KW-1185">Reference proteome</keyword>
<dbReference type="Gene3D" id="3.40.50.2000">
    <property type="entry name" value="Glycogen Phosphorylase B"/>
    <property type="match status" value="2"/>
</dbReference>
<dbReference type="GO" id="GO:0008761">
    <property type="term" value="F:UDP-N-acetylglucosamine 2-epimerase activity"/>
    <property type="evidence" value="ECO:0007669"/>
    <property type="project" value="UniProtKB-EC"/>
</dbReference>
<evidence type="ECO:0000256" key="2">
    <source>
        <dbReference type="ARBA" id="ARBA00038209"/>
    </source>
</evidence>
<dbReference type="Pfam" id="PF02350">
    <property type="entry name" value="Epimerase_2"/>
    <property type="match status" value="1"/>
</dbReference>
<keyword evidence="1 4" id="KW-0413">Isomerase</keyword>
<comment type="caution">
    <text evidence="6">The sequence shown here is derived from an EMBL/GenBank/DDBJ whole genome shotgun (WGS) entry which is preliminary data.</text>
</comment>
<dbReference type="NCBIfam" id="TIGR00236">
    <property type="entry name" value="wecB"/>
    <property type="match status" value="1"/>
</dbReference>
<dbReference type="PANTHER" id="PTHR43174:SF2">
    <property type="entry name" value="UDP-N-ACETYLGLUCOSAMINE 2-EPIMERASE"/>
    <property type="match status" value="1"/>
</dbReference>
<gene>
    <name evidence="6" type="primary">wecB</name>
    <name evidence="6" type="ORF">ACFQS1_38715</name>
</gene>
<evidence type="ECO:0000256" key="3">
    <source>
        <dbReference type="ARBA" id="ARBA00038858"/>
    </source>
</evidence>
<sequence>MSKIMFVFGTRPEFIKLYPVIMEARSRQHEVVIVNTGQHREMLDNLLAELDVTPDFDLKVMTRQQSLAEILARTVAPLDDVVARVRPDHLFVHGDTSATLSGSLISLYRHVPLSHVEAGLRTYNKHSPFPEEMNRQITGVLADYHFTPTEVTRQNLEREGKDPNRIFVVGNSAIDMLRYTVRPSFRHPVLDELGDRRLILMTVHRRENISELGQMFAAINDIAVRYGDTHKIVYPIHMNPVVRQAADQYLTAPAIEIIEPLGTTDFHNLLSRSHLVMTDSGGIQEEAPSLGKPVLVLRDTTERPEGVAAGTLRLVGTGRDDIVREAVRLLDDPAEYARMAAIQNPYGDGTTAQQIMDVMDKVASDEGKAAAVPAESSLPA</sequence>
<dbReference type="Proteomes" id="UP001596548">
    <property type="component" value="Unassembled WGS sequence"/>
</dbReference>
<accession>A0ABW2I4Y6</accession>
<comment type="similarity">
    <text evidence="2 4">Belongs to the UDP-N-acetylglucosamine 2-epimerase family.</text>
</comment>
<dbReference type="EMBL" id="JBHTBJ010000066">
    <property type="protein sequence ID" value="MFC7279926.1"/>
    <property type="molecule type" value="Genomic_DNA"/>
</dbReference>
<organism evidence="6 7">
    <name type="scientific">Paractinoplanes rhizophilus</name>
    <dbReference type="NCBI Taxonomy" id="1416877"/>
    <lineage>
        <taxon>Bacteria</taxon>
        <taxon>Bacillati</taxon>
        <taxon>Actinomycetota</taxon>
        <taxon>Actinomycetes</taxon>
        <taxon>Micromonosporales</taxon>
        <taxon>Micromonosporaceae</taxon>
        <taxon>Paractinoplanes</taxon>
    </lineage>
</organism>
<evidence type="ECO:0000256" key="4">
    <source>
        <dbReference type="RuleBase" id="RU003513"/>
    </source>
</evidence>
<dbReference type="PANTHER" id="PTHR43174">
    <property type="entry name" value="UDP-N-ACETYLGLUCOSAMINE 2-EPIMERASE"/>
    <property type="match status" value="1"/>
</dbReference>
<reference evidence="7" key="1">
    <citation type="journal article" date="2019" name="Int. J. Syst. Evol. Microbiol.">
        <title>The Global Catalogue of Microorganisms (GCM) 10K type strain sequencing project: providing services to taxonomists for standard genome sequencing and annotation.</title>
        <authorList>
            <consortium name="The Broad Institute Genomics Platform"/>
            <consortium name="The Broad Institute Genome Sequencing Center for Infectious Disease"/>
            <person name="Wu L."/>
            <person name="Ma J."/>
        </authorList>
    </citation>
    <scope>NUCLEOTIDE SEQUENCE [LARGE SCALE GENOMIC DNA]</scope>
    <source>
        <strain evidence="7">XZYJT-10</strain>
    </source>
</reference>
<dbReference type="EC" id="5.1.3.14" evidence="3"/>
<dbReference type="InterPro" id="IPR029767">
    <property type="entry name" value="WecB-like"/>
</dbReference>
<dbReference type="SUPFAM" id="SSF53756">
    <property type="entry name" value="UDP-Glycosyltransferase/glycogen phosphorylase"/>
    <property type="match status" value="1"/>
</dbReference>
<feature type="domain" description="UDP-N-acetylglucosamine 2-epimerase" evidence="5">
    <location>
        <begin position="27"/>
        <end position="359"/>
    </location>
</feature>
<dbReference type="RefSeq" id="WP_378977717.1">
    <property type="nucleotide sequence ID" value="NZ_JBHTBJ010000066.1"/>
</dbReference>
<dbReference type="InterPro" id="IPR003331">
    <property type="entry name" value="UDP_GlcNAc_Epimerase_2_dom"/>
</dbReference>
<proteinExistence type="inferred from homology"/>
<name>A0ABW2I4Y6_9ACTN</name>
<evidence type="ECO:0000256" key="1">
    <source>
        <dbReference type="ARBA" id="ARBA00023235"/>
    </source>
</evidence>
<evidence type="ECO:0000313" key="6">
    <source>
        <dbReference type="EMBL" id="MFC7279926.1"/>
    </source>
</evidence>
<evidence type="ECO:0000313" key="7">
    <source>
        <dbReference type="Proteomes" id="UP001596548"/>
    </source>
</evidence>
<dbReference type="CDD" id="cd03786">
    <property type="entry name" value="GTB_UDP-GlcNAc_2-Epimerase"/>
    <property type="match status" value="1"/>
</dbReference>
<protein>
    <recommendedName>
        <fullName evidence="3">UDP-N-acetylglucosamine 2-epimerase (non-hydrolyzing)</fullName>
        <ecNumber evidence="3">5.1.3.14</ecNumber>
    </recommendedName>
</protein>